<dbReference type="EMBL" id="DAAQMN010000023">
    <property type="protein sequence ID" value="HAD9972433.1"/>
    <property type="molecule type" value="Genomic_DNA"/>
</dbReference>
<reference evidence="2" key="1">
    <citation type="journal article" date="2018" name="Genome Biol.">
        <title>SKESA: strategic k-mer extension for scrupulous assemblies.</title>
        <authorList>
            <person name="Souvorov A."/>
            <person name="Agarwala R."/>
            <person name="Lipman D.J."/>
        </authorList>
    </citation>
    <scope>NUCLEOTIDE SEQUENCE</scope>
    <source>
        <strain evidence="2">R13.1986</strain>
    </source>
</reference>
<accession>A0A724CR98</accession>
<evidence type="ECO:0000256" key="1">
    <source>
        <dbReference type="SAM" id="Phobius"/>
    </source>
</evidence>
<keyword evidence="1" id="KW-0812">Transmembrane</keyword>
<reference evidence="2" key="2">
    <citation type="submission" date="2019-01" db="EMBL/GenBank/DDBJ databases">
        <authorList>
            <consortium name="NCBI Pathogen Detection Project"/>
        </authorList>
    </citation>
    <scope>NUCLEOTIDE SEQUENCE</scope>
    <source>
        <strain evidence="2">R13.1986</strain>
    </source>
</reference>
<gene>
    <name evidence="2" type="ORF">G1557_24130</name>
</gene>
<sequence>MGIPPSITIFPEENQMFIIIMLAALCCGLCLCIAQVNRLPYRDFAQSNVVSLVLDSEQPNQRGPPSTSGRVLEYPTCSMLHPVSVAVGVNRDGGIAPDGSLVPQRLKAFAPRTNVREQYRLRRLARFALPFQRMTRQYQPDLLAVCSVGTDQPVE</sequence>
<keyword evidence="1" id="KW-1133">Transmembrane helix</keyword>
<name>A0A724CR98_SALER</name>
<proteinExistence type="predicted"/>
<organism evidence="2">
    <name type="scientific">Salmonella enterica</name>
    <name type="common">Salmonella choleraesuis</name>
    <dbReference type="NCBI Taxonomy" id="28901"/>
    <lineage>
        <taxon>Bacteria</taxon>
        <taxon>Pseudomonadati</taxon>
        <taxon>Pseudomonadota</taxon>
        <taxon>Gammaproteobacteria</taxon>
        <taxon>Enterobacterales</taxon>
        <taxon>Enterobacteriaceae</taxon>
        <taxon>Salmonella</taxon>
    </lineage>
</organism>
<dbReference type="AlphaFoldDB" id="A0A724CR98"/>
<comment type="caution">
    <text evidence="2">The sequence shown here is derived from an EMBL/GenBank/DDBJ whole genome shotgun (WGS) entry which is preliminary data.</text>
</comment>
<evidence type="ECO:0000313" key="2">
    <source>
        <dbReference type="EMBL" id="HAD9972433.1"/>
    </source>
</evidence>
<protein>
    <submittedName>
        <fullName evidence="2">Uncharacterized protein</fullName>
    </submittedName>
</protein>
<feature type="transmembrane region" description="Helical" evidence="1">
    <location>
        <begin position="16"/>
        <end position="34"/>
    </location>
</feature>
<keyword evidence="1" id="KW-0472">Membrane</keyword>